<keyword evidence="3" id="KW-1185">Reference proteome</keyword>
<name>A0AAW0UAG8_SCYPA</name>
<reference evidence="2 3" key="1">
    <citation type="submission" date="2023-03" db="EMBL/GenBank/DDBJ databases">
        <title>High-quality genome of Scylla paramamosain provides insights in environmental adaptation.</title>
        <authorList>
            <person name="Zhang L."/>
        </authorList>
    </citation>
    <scope>NUCLEOTIDE SEQUENCE [LARGE SCALE GENOMIC DNA]</scope>
    <source>
        <strain evidence="2">LZ_2023a</strain>
        <tissue evidence="2">Muscle</tissue>
    </source>
</reference>
<evidence type="ECO:0000313" key="2">
    <source>
        <dbReference type="EMBL" id="KAK8397084.1"/>
    </source>
</evidence>
<dbReference type="Proteomes" id="UP001487740">
    <property type="component" value="Unassembled WGS sequence"/>
</dbReference>
<organism evidence="2 3">
    <name type="scientific">Scylla paramamosain</name>
    <name type="common">Mud crab</name>
    <dbReference type="NCBI Taxonomy" id="85552"/>
    <lineage>
        <taxon>Eukaryota</taxon>
        <taxon>Metazoa</taxon>
        <taxon>Ecdysozoa</taxon>
        <taxon>Arthropoda</taxon>
        <taxon>Crustacea</taxon>
        <taxon>Multicrustacea</taxon>
        <taxon>Malacostraca</taxon>
        <taxon>Eumalacostraca</taxon>
        <taxon>Eucarida</taxon>
        <taxon>Decapoda</taxon>
        <taxon>Pleocyemata</taxon>
        <taxon>Brachyura</taxon>
        <taxon>Eubrachyura</taxon>
        <taxon>Portunoidea</taxon>
        <taxon>Portunidae</taxon>
        <taxon>Portuninae</taxon>
        <taxon>Scylla</taxon>
    </lineage>
</organism>
<dbReference type="EMBL" id="JARAKH010000014">
    <property type="protein sequence ID" value="KAK8397084.1"/>
    <property type="molecule type" value="Genomic_DNA"/>
</dbReference>
<proteinExistence type="predicted"/>
<feature type="compositionally biased region" description="Basic and acidic residues" evidence="1">
    <location>
        <begin position="370"/>
        <end position="382"/>
    </location>
</feature>
<comment type="caution">
    <text evidence="2">The sequence shown here is derived from an EMBL/GenBank/DDBJ whole genome shotgun (WGS) entry which is preliminary data.</text>
</comment>
<feature type="compositionally biased region" description="Basic and acidic residues" evidence="1">
    <location>
        <begin position="108"/>
        <end position="127"/>
    </location>
</feature>
<protein>
    <submittedName>
        <fullName evidence="2">Uncharacterized protein</fullName>
    </submittedName>
</protein>
<feature type="compositionally biased region" description="Basic and acidic residues" evidence="1">
    <location>
        <begin position="287"/>
        <end position="306"/>
    </location>
</feature>
<sequence>MPKLPMVVALGEQATLPHPHLSHGTVRSTWRVEAVAVVVVYKPHSSYTNSEALGVISGRQRLHQHPGPAQVLLQVQCVAQILPVHRPRLQIRSITVKTPAIEWSGGRPEGRSRPERQEPAPGRADRPVHLPATAHISLPHMVTHTPEHPQSPSDLTRRWEVPLRHNRARIPQSSRHFQMTIDNHEVQARRRADVHRHRQTPVTSPMTVVFVTRRRRTAAPVTDDDVSSSRHHRRRPTSPVNTPTTTCRQFLRRTPTPDDDNEQSPVITTPPRRRPSPVTDDDEHTDDDERHCSPVTDDHSERRPFPADDDGQFPRSYPTTAVSPPDDKRSGPPPATRRRHPGHPMMTNGSPRPDDQTTAPSYPRRTRLFPRLDDDNRPRSIPDDDNNSPGHAHARLRLMMTTEESPPRLYLMTKVLAIGRNSLPVITEIS</sequence>
<evidence type="ECO:0000256" key="1">
    <source>
        <dbReference type="SAM" id="MobiDB-lite"/>
    </source>
</evidence>
<feature type="region of interest" description="Disordered" evidence="1">
    <location>
        <begin position="211"/>
        <end position="392"/>
    </location>
</feature>
<accession>A0AAW0UAG8</accession>
<dbReference type="AlphaFoldDB" id="A0AAW0UAG8"/>
<feature type="region of interest" description="Disordered" evidence="1">
    <location>
        <begin position="102"/>
        <end position="127"/>
    </location>
</feature>
<evidence type="ECO:0000313" key="3">
    <source>
        <dbReference type="Proteomes" id="UP001487740"/>
    </source>
</evidence>
<gene>
    <name evidence="2" type="ORF">O3P69_004626</name>
</gene>